<sequence>FWTLAGLDKMRRNVTPCPSLGLGWNSWIFVSD</sequence>
<dbReference type="EMBL" id="LXQA010300096">
    <property type="protein sequence ID" value="MCI42090.1"/>
    <property type="molecule type" value="Genomic_DNA"/>
</dbReference>
<name>A0A392S249_9FABA</name>
<dbReference type="AlphaFoldDB" id="A0A392S249"/>
<organism evidence="1 2">
    <name type="scientific">Trifolium medium</name>
    <dbReference type="NCBI Taxonomy" id="97028"/>
    <lineage>
        <taxon>Eukaryota</taxon>
        <taxon>Viridiplantae</taxon>
        <taxon>Streptophyta</taxon>
        <taxon>Embryophyta</taxon>
        <taxon>Tracheophyta</taxon>
        <taxon>Spermatophyta</taxon>
        <taxon>Magnoliopsida</taxon>
        <taxon>eudicotyledons</taxon>
        <taxon>Gunneridae</taxon>
        <taxon>Pentapetalae</taxon>
        <taxon>rosids</taxon>
        <taxon>fabids</taxon>
        <taxon>Fabales</taxon>
        <taxon>Fabaceae</taxon>
        <taxon>Papilionoideae</taxon>
        <taxon>50 kb inversion clade</taxon>
        <taxon>NPAAA clade</taxon>
        <taxon>Hologalegina</taxon>
        <taxon>IRL clade</taxon>
        <taxon>Trifolieae</taxon>
        <taxon>Trifolium</taxon>
    </lineage>
</organism>
<evidence type="ECO:0000313" key="1">
    <source>
        <dbReference type="EMBL" id="MCI42090.1"/>
    </source>
</evidence>
<proteinExistence type="predicted"/>
<reference evidence="1 2" key="1">
    <citation type="journal article" date="2018" name="Front. Plant Sci.">
        <title>Red Clover (Trifolium pratense) and Zigzag Clover (T. medium) - A Picture of Genomic Similarities and Differences.</title>
        <authorList>
            <person name="Dluhosova J."/>
            <person name="Istvanek J."/>
            <person name="Nedelnik J."/>
            <person name="Repkova J."/>
        </authorList>
    </citation>
    <scope>NUCLEOTIDE SEQUENCE [LARGE SCALE GENOMIC DNA]</scope>
    <source>
        <strain evidence="2">cv. 10/8</strain>
        <tissue evidence="1">Leaf</tissue>
    </source>
</reference>
<keyword evidence="2" id="KW-1185">Reference proteome</keyword>
<evidence type="ECO:0000313" key="2">
    <source>
        <dbReference type="Proteomes" id="UP000265520"/>
    </source>
</evidence>
<accession>A0A392S249</accession>
<comment type="caution">
    <text evidence="1">The sequence shown here is derived from an EMBL/GenBank/DDBJ whole genome shotgun (WGS) entry which is preliminary data.</text>
</comment>
<protein>
    <submittedName>
        <fullName evidence="1">Uncharacterized protein</fullName>
    </submittedName>
</protein>
<feature type="non-terminal residue" evidence="1">
    <location>
        <position position="1"/>
    </location>
</feature>
<dbReference type="Proteomes" id="UP000265520">
    <property type="component" value="Unassembled WGS sequence"/>
</dbReference>